<organism evidence="2 3">
    <name type="scientific">Suillus subaureus</name>
    <dbReference type="NCBI Taxonomy" id="48587"/>
    <lineage>
        <taxon>Eukaryota</taxon>
        <taxon>Fungi</taxon>
        <taxon>Dikarya</taxon>
        <taxon>Basidiomycota</taxon>
        <taxon>Agaricomycotina</taxon>
        <taxon>Agaricomycetes</taxon>
        <taxon>Agaricomycetidae</taxon>
        <taxon>Boletales</taxon>
        <taxon>Suillineae</taxon>
        <taxon>Suillaceae</taxon>
        <taxon>Suillus</taxon>
    </lineage>
</organism>
<proteinExistence type="predicted"/>
<dbReference type="RefSeq" id="XP_041188870.1">
    <property type="nucleotide sequence ID" value="XM_041340856.1"/>
</dbReference>
<reference evidence="2" key="1">
    <citation type="journal article" date="2020" name="New Phytol.">
        <title>Comparative genomics reveals dynamic genome evolution in host specialist ectomycorrhizal fungi.</title>
        <authorList>
            <person name="Lofgren L.A."/>
            <person name="Nguyen N.H."/>
            <person name="Vilgalys R."/>
            <person name="Ruytinx J."/>
            <person name="Liao H.L."/>
            <person name="Branco S."/>
            <person name="Kuo A."/>
            <person name="LaButti K."/>
            <person name="Lipzen A."/>
            <person name="Andreopoulos W."/>
            <person name="Pangilinan J."/>
            <person name="Riley R."/>
            <person name="Hundley H."/>
            <person name="Na H."/>
            <person name="Barry K."/>
            <person name="Grigoriev I.V."/>
            <person name="Stajich J.E."/>
            <person name="Kennedy P.G."/>
        </authorList>
    </citation>
    <scope>NUCLEOTIDE SEQUENCE</scope>
    <source>
        <strain evidence="2">MN1</strain>
    </source>
</reference>
<feature type="compositionally biased region" description="Polar residues" evidence="1">
    <location>
        <begin position="1"/>
        <end position="17"/>
    </location>
</feature>
<sequence>MLHSSSLPTPSKGTSPISMPKVGLGPMSLTAEPFWVIDLVNPPEDTQFASKVVVNSNAPVGECLKWVKGAVEALHLEGLVNIGSGDNFLEEFLTFVGGSHTYVTSSRFPNVMESQHYT</sequence>
<protein>
    <submittedName>
        <fullName evidence="2">Uncharacterized protein</fullName>
    </submittedName>
</protein>
<accession>A0A9P7E1Y7</accession>
<dbReference type="OrthoDB" id="3002933at2759"/>
<dbReference type="AlphaFoldDB" id="A0A9P7E1Y7"/>
<evidence type="ECO:0000313" key="3">
    <source>
        <dbReference type="Proteomes" id="UP000807769"/>
    </source>
</evidence>
<evidence type="ECO:0000256" key="1">
    <source>
        <dbReference type="SAM" id="MobiDB-lite"/>
    </source>
</evidence>
<keyword evidence="3" id="KW-1185">Reference proteome</keyword>
<evidence type="ECO:0000313" key="2">
    <source>
        <dbReference type="EMBL" id="KAG1808878.1"/>
    </source>
</evidence>
<comment type="caution">
    <text evidence="2">The sequence shown here is derived from an EMBL/GenBank/DDBJ whole genome shotgun (WGS) entry which is preliminary data.</text>
</comment>
<dbReference type="Proteomes" id="UP000807769">
    <property type="component" value="Unassembled WGS sequence"/>
</dbReference>
<name>A0A9P7E1Y7_9AGAM</name>
<feature type="region of interest" description="Disordered" evidence="1">
    <location>
        <begin position="1"/>
        <end position="22"/>
    </location>
</feature>
<dbReference type="GeneID" id="64634872"/>
<dbReference type="EMBL" id="JABBWG010000036">
    <property type="protein sequence ID" value="KAG1808878.1"/>
    <property type="molecule type" value="Genomic_DNA"/>
</dbReference>
<gene>
    <name evidence="2" type="ORF">BJ212DRAFT_1484735</name>
</gene>